<accession>A0A820BPR4</accession>
<reference evidence="3" key="1">
    <citation type="submission" date="2021-02" db="EMBL/GenBank/DDBJ databases">
        <authorList>
            <person name="Nowell W R."/>
        </authorList>
    </citation>
    <scope>NUCLEOTIDE SEQUENCE</scope>
</reference>
<dbReference type="InterPro" id="IPR016169">
    <property type="entry name" value="FAD-bd_PCMH_sub2"/>
</dbReference>
<dbReference type="GO" id="GO:0050660">
    <property type="term" value="F:flavin adenine dinucleotide binding"/>
    <property type="evidence" value="ECO:0007669"/>
    <property type="project" value="InterPro"/>
</dbReference>
<dbReference type="PANTHER" id="PTHR13878:SF91">
    <property type="entry name" value="FAD BINDING DOMAIN PROTEIN (AFU_ORTHOLOGUE AFUA_6G12070)-RELATED"/>
    <property type="match status" value="1"/>
</dbReference>
<comment type="similarity">
    <text evidence="1">Belongs to the oxygen-dependent FAD-linked oxidoreductase family.</text>
</comment>
<dbReference type="SUPFAM" id="SSF56176">
    <property type="entry name" value="FAD-binding/transporter-associated domain-like"/>
    <property type="match status" value="1"/>
</dbReference>
<dbReference type="AlphaFoldDB" id="A0A820BPR4"/>
<evidence type="ECO:0000313" key="4">
    <source>
        <dbReference type="Proteomes" id="UP000663844"/>
    </source>
</evidence>
<dbReference type="Proteomes" id="UP000663844">
    <property type="component" value="Unassembled WGS sequence"/>
</dbReference>
<keyword evidence="2" id="KW-0560">Oxidoreductase</keyword>
<evidence type="ECO:0000256" key="1">
    <source>
        <dbReference type="ARBA" id="ARBA00005466"/>
    </source>
</evidence>
<dbReference type="GO" id="GO:0016491">
    <property type="term" value="F:oxidoreductase activity"/>
    <property type="evidence" value="ECO:0007669"/>
    <property type="project" value="UniProtKB-KW"/>
</dbReference>
<gene>
    <name evidence="3" type="ORF">OXD698_LOCUS41290</name>
</gene>
<protein>
    <recommendedName>
        <fullName evidence="5">FAD-binding PCMH-type domain-containing protein</fullName>
    </recommendedName>
</protein>
<sequence>NSPNVNACITAIENWSNPFWRSEQAGAMQSPQWENSSCSVFFNSTICNQGSVPILAVNATLQLVNRYNLRLVIKTTGHDFLDRSTANGALLLWLRHKKNLTFINNMLSCMGENIFSVIRIGAGVQWGKVYKWLAQYNLIAIGGAANLFWALRGGGAGTFAVVLSVTLRTYPSPSMISSNHFLNPPNNTRYASFVHHFVRLLPILADSGWAGYFYLTMKTFTLAFFLPNGDNDITNTTINQLINNFTQPAYYSFPKFIDFFVTVMESSSPTGSNVILGSRLIPETAIRNQPNQVADTFLQLKDENGPLLIGHLVVGGKVSDTTQNNSINSAWGTALLHMIYARSWNDGTSTEDQEKLAKLDTEKVEILQTIAGGSQSGSYINEADPNEKDWQ</sequence>
<evidence type="ECO:0000313" key="3">
    <source>
        <dbReference type="EMBL" id="CAF4209722.1"/>
    </source>
</evidence>
<evidence type="ECO:0008006" key="5">
    <source>
        <dbReference type="Google" id="ProtNLM"/>
    </source>
</evidence>
<name>A0A820BPR4_9BILA</name>
<dbReference type="PANTHER" id="PTHR13878">
    <property type="entry name" value="GULONOLACTONE OXIDASE"/>
    <property type="match status" value="1"/>
</dbReference>
<dbReference type="EMBL" id="CAJOAZ010009768">
    <property type="protein sequence ID" value="CAF4209722.1"/>
    <property type="molecule type" value="Genomic_DNA"/>
</dbReference>
<dbReference type="Gene3D" id="3.30.465.10">
    <property type="match status" value="2"/>
</dbReference>
<dbReference type="InterPro" id="IPR036318">
    <property type="entry name" value="FAD-bd_PCMH-like_sf"/>
</dbReference>
<organism evidence="3 4">
    <name type="scientific">Adineta steineri</name>
    <dbReference type="NCBI Taxonomy" id="433720"/>
    <lineage>
        <taxon>Eukaryota</taxon>
        <taxon>Metazoa</taxon>
        <taxon>Spiralia</taxon>
        <taxon>Gnathifera</taxon>
        <taxon>Rotifera</taxon>
        <taxon>Eurotatoria</taxon>
        <taxon>Bdelloidea</taxon>
        <taxon>Adinetida</taxon>
        <taxon>Adinetidae</taxon>
        <taxon>Adineta</taxon>
    </lineage>
</organism>
<evidence type="ECO:0000256" key="2">
    <source>
        <dbReference type="ARBA" id="ARBA00023002"/>
    </source>
</evidence>
<dbReference type="Gene3D" id="3.40.462.20">
    <property type="match status" value="1"/>
</dbReference>
<proteinExistence type="inferred from homology"/>
<dbReference type="InterPro" id="IPR050432">
    <property type="entry name" value="FAD-linked_Oxidoreductases_BP"/>
</dbReference>
<feature type="non-terminal residue" evidence="3">
    <location>
        <position position="391"/>
    </location>
</feature>
<comment type="caution">
    <text evidence="3">The sequence shown here is derived from an EMBL/GenBank/DDBJ whole genome shotgun (WGS) entry which is preliminary data.</text>
</comment>